<protein>
    <recommendedName>
        <fullName evidence="3">histidine kinase</fullName>
        <ecNumber evidence="3">2.7.13.3</ecNumber>
    </recommendedName>
</protein>
<reference evidence="15 16" key="1">
    <citation type="submission" date="2019-06" db="EMBL/GenBank/DDBJ databases">
        <title>Description of Kitasatospora acidophila sp. nov. isolated from pine grove soil, and reclassification of Streptomyces novaecaesareae to Kitasatospora novaeceasareae comb. nov.</title>
        <authorList>
            <person name="Kim M.J."/>
        </authorList>
    </citation>
    <scope>NUCLEOTIDE SEQUENCE [LARGE SCALE GENOMIC DNA]</scope>
    <source>
        <strain evidence="15 16">MMS16-CNU292</strain>
    </source>
</reference>
<dbReference type="InterPro" id="IPR004358">
    <property type="entry name" value="Sig_transdc_His_kin-like_C"/>
</dbReference>
<evidence type="ECO:0000256" key="9">
    <source>
        <dbReference type="ARBA" id="ARBA00023012"/>
    </source>
</evidence>
<dbReference type="PANTHER" id="PTHR45436:SF5">
    <property type="entry name" value="SENSOR HISTIDINE KINASE TRCS"/>
    <property type="match status" value="1"/>
</dbReference>
<dbReference type="AlphaFoldDB" id="A0A540WB61"/>
<dbReference type="Gene3D" id="1.10.287.130">
    <property type="match status" value="1"/>
</dbReference>
<dbReference type="Proteomes" id="UP000319103">
    <property type="component" value="Unassembled WGS sequence"/>
</dbReference>
<sequence length="467" mass="48297">MTRRIALSVLALVTALLVLAVVPLGISMSDRERDSFRGQTAATARAIAAAAEEHLSDHRSDADAAEQLSAAAARGECAQVFDAHGVEVLSTPCRAVLPPGVLAQALGGGRQQSVPRDGRLTLAVPIGDSVPPAGALAFSRSTDDLNDRLITIWSWLGLCGLGALGASVLVAVRLARWVGRPLADLDTAAGRLGEGDLEARAAVSQGPPEVRRLAATFNAMAARTENLVHGHRAVIADVSHQLRTPLTALRLRLDLLSADAGDDTTAQELARAQHEVARLSRLVDGLLAVARAENAVPRPAPVAVDEVIADRIGAWQPVAEERGVRLTAGGPGRLTAHLAAGDLEQVLDNLLANALEAVPDGGLVAIETGRQPEQGEVLLSVVDNGPGMDGAARERAFRRFDAGRPNGTGLGLAIVHRLVTANGGRVALEPTPGGGLTALLRLPAGSAASRGSRRERRAPRAGAAPSG</sequence>
<dbReference type="SMART" id="SM00388">
    <property type="entry name" value="HisKA"/>
    <property type="match status" value="1"/>
</dbReference>
<evidence type="ECO:0000256" key="1">
    <source>
        <dbReference type="ARBA" id="ARBA00000085"/>
    </source>
</evidence>
<dbReference type="InterPro" id="IPR005467">
    <property type="entry name" value="His_kinase_dom"/>
</dbReference>
<name>A0A540WB61_9ACTN</name>
<evidence type="ECO:0000256" key="3">
    <source>
        <dbReference type="ARBA" id="ARBA00012438"/>
    </source>
</evidence>
<dbReference type="CDD" id="cd06225">
    <property type="entry name" value="HAMP"/>
    <property type="match status" value="1"/>
</dbReference>
<dbReference type="EMBL" id="VIGB01000003">
    <property type="protein sequence ID" value="TQF06246.1"/>
    <property type="molecule type" value="Genomic_DNA"/>
</dbReference>
<keyword evidence="5" id="KW-0808">Transferase</keyword>
<dbReference type="Pfam" id="PF00512">
    <property type="entry name" value="HisKA"/>
    <property type="match status" value="1"/>
</dbReference>
<dbReference type="PANTHER" id="PTHR45436">
    <property type="entry name" value="SENSOR HISTIDINE KINASE YKOH"/>
    <property type="match status" value="1"/>
</dbReference>
<keyword evidence="16" id="KW-1185">Reference proteome</keyword>
<keyword evidence="7 15" id="KW-0418">Kinase</keyword>
<evidence type="ECO:0000259" key="14">
    <source>
        <dbReference type="PROSITE" id="PS50885"/>
    </source>
</evidence>
<feature type="domain" description="Histidine kinase" evidence="13">
    <location>
        <begin position="237"/>
        <end position="446"/>
    </location>
</feature>
<dbReference type="OrthoDB" id="9786919at2"/>
<evidence type="ECO:0000256" key="6">
    <source>
        <dbReference type="ARBA" id="ARBA00022692"/>
    </source>
</evidence>
<dbReference type="Pfam" id="PF00672">
    <property type="entry name" value="HAMP"/>
    <property type="match status" value="1"/>
</dbReference>
<evidence type="ECO:0000256" key="11">
    <source>
        <dbReference type="SAM" id="MobiDB-lite"/>
    </source>
</evidence>
<dbReference type="RefSeq" id="WP_141636684.1">
    <property type="nucleotide sequence ID" value="NZ_VIGB01000003.1"/>
</dbReference>
<dbReference type="Gene3D" id="3.30.565.10">
    <property type="entry name" value="Histidine kinase-like ATPase, C-terminal domain"/>
    <property type="match status" value="1"/>
</dbReference>
<evidence type="ECO:0000256" key="7">
    <source>
        <dbReference type="ARBA" id="ARBA00022777"/>
    </source>
</evidence>
<gene>
    <name evidence="15" type="ORF">E6W39_33560</name>
</gene>
<dbReference type="InterPro" id="IPR003594">
    <property type="entry name" value="HATPase_dom"/>
</dbReference>
<dbReference type="SMART" id="SM00387">
    <property type="entry name" value="HATPase_c"/>
    <property type="match status" value="1"/>
</dbReference>
<evidence type="ECO:0000256" key="4">
    <source>
        <dbReference type="ARBA" id="ARBA00022553"/>
    </source>
</evidence>
<evidence type="ECO:0000313" key="16">
    <source>
        <dbReference type="Proteomes" id="UP000319103"/>
    </source>
</evidence>
<evidence type="ECO:0000259" key="13">
    <source>
        <dbReference type="PROSITE" id="PS50109"/>
    </source>
</evidence>
<dbReference type="GO" id="GO:0005886">
    <property type="term" value="C:plasma membrane"/>
    <property type="evidence" value="ECO:0007669"/>
    <property type="project" value="UniProtKB-SubCell"/>
</dbReference>
<comment type="subcellular location">
    <subcellularLocation>
        <location evidence="2">Cell membrane</location>
    </subcellularLocation>
</comment>
<evidence type="ECO:0000256" key="5">
    <source>
        <dbReference type="ARBA" id="ARBA00022679"/>
    </source>
</evidence>
<accession>A0A540WB61</accession>
<dbReference type="PRINTS" id="PR00344">
    <property type="entry name" value="BCTRLSENSOR"/>
</dbReference>
<evidence type="ECO:0000256" key="8">
    <source>
        <dbReference type="ARBA" id="ARBA00022989"/>
    </source>
</evidence>
<evidence type="ECO:0000256" key="12">
    <source>
        <dbReference type="SAM" id="Phobius"/>
    </source>
</evidence>
<evidence type="ECO:0000256" key="10">
    <source>
        <dbReference type="ARBA" id="ARBA00023136"/>
    </source>
</evidence>
<dbReference type="PROSITE" id="PS50109">
    <property type="entry name" value="HIS_KIN"/>
    <property type="match status" value="1"/>
</dbReference>
<feature type="transmembrane region" description="Helical" evidence="12">
    <location>
        <begin position="152"/>
        <end position="172"/>
    </location>
</feature>
<dbReference type="InterPro" id="IPR003661">
    <property type="entry name" value="HisK_dim/P_dom"/>
</dbReference>
<evidence type="ECO:0000256" key="2">
    <source>
        <dbReference type="ARBA" id="ARBA00004236"/>
    </source>
</evidence>
<feature type="region of interest" description="Disordered" evidence="11">
    <location>
        <begin position="444"/>
        <end position="467"/>
    </location>
</feature>
<dbReference type="InterPro" id="IPR036890">
    <property type="entry name" value="HATPase_C_sf"/>
</dbReference>
<organism evidence="15 16">
    <name type="scientific">Kitasatospora acidiphila</name>
    <dbReference type="NCBI Taxonomy" id="2567942"/>
    <lineage>
        <taxon>Bacteria</taxon>
        <taxon>Bacillati</taxon>
        <taxon>Actinomycetota</taxon>
        <taxon>Actinomycetes</taxon>
        <taxon>Kitasatosporales</taxon>
        <taxon>Streptomycetaceae</taxon>
        <taxon>Kitasatospora</taxon>
    </lineage>
</organism>
<keyword evidence="4" id="KW-0597">Phosphoprotein</keyword>
<dbReference type="InterPro" id="IPR003660">
    <property type="entry name" value="HAMP_dom"/>
</dbReference>
<dbReference type="GO" id="GO:0000155">
    <property type="term" value="F:phosphorelay sensor kinase activity"/>
    <property type="evidence" value="ECO:0007669"/>
    <property type="project" value="InterPro"/>
</dbReference>
<dbReference type="PROSITE" id="PS50885">
    <property type="entry name" value="HAMP"/>
    <property type="match status" value="1"/>
</dbReference>
<proteinExistence type="predicted"/>
<dbReference type="EC" id="2.7.13.3" evidence="3"/>
<evidence type="ECO:0000313" key="15">
    <source>
        <dbReference type="EMBL" id="TQF06246.1"/>
    </source>
</evidence>
<keyword evidence="6 12" id="KW-0812">Transmembrane</keyword>
<dbReference type="SUPFAM" id="SSF47384">
    <property type="entry name" value="Homodimeric domain of signal transducing histidine kinase"/>
    <property type="match status" value="1"/>
</dbReference>
<dbReference type="InterPro" id="IPR050428">
    <property type="entry name" value="TCS_sensor_his_kinase"/>
</dbReference>
<feature type="domain" description="HAMP" evidence="14">
    <location>
        <begin position="176"/>
        <end position="229"/>
    </location>
</feature>
<comment type="caution">
    <text evidence="15">The sequence shown here is derived from an EMBL/GenBank/DDBJ whole genome shotgun (WGS) entry which is preliminary data.</text>
</comment>
<keyword evidence="9" id="KW-0902">Two-component regulatory system</keyword>
<dbReference type="CDD" id="cd00082">
    <property type="entry name" value="HisKA"/>
    <property type="match status" value="1"/>
</dbReference>
<dbReference type="SMART" id="SM00304">
    <property type="entry name" value="HAMP"/>
    <property type="match status" value="1"/>
</dbReference>
<dbReference type="SUPFAM" id="SSF158472">
    <property type="entry name" value="HAMP domain-like"/>
    <property type="match status" value="1"/>
</dbReference>
<keyword evidence="10 12" id="KW-0472">Membrane</keyword>
<dbReference type="Pfam" id="PF02518">
    <property type="entry name" value="HATPase_c"/>
    <property type="match status" value="1"/>
</dbReference>
<dbReference type="InterPro" id="IPR036097">
    <property type="entry name" value="HisK_dim/P_sf"/>
</dbReference>
<dbReference type="SUPFAM" id="SSF55874">
    <property type="entry name" value="ATPase domain of HSP90 chaperone/DNA topoisomerase II/histidine kinase"/>
    <property type="match status" value="1"/>
</dbReference>
<comment type="catalytic activity">
    <reaction evidence="1">
        <text>ATP + protein L-histidine = ADP + protein N-phospho-L-histidine.</text>
        <dbReference type="EC" id="2.7.13.3"/>
    </reaction>
</comment>
<keyword evidence="8 12" id="KW-1133">Transmembrane helix</keyword>
<dbReference type="Gene3D" id="6.10.340.10">
    <property type="match status" value="1"/>
</dbReference>